<comment type="subcellular location">
    <subcellularLocation>
        <location evidence="1 7">Cell outer membrane</location>
        <topology evidence="1 7">Multi-pass membrane protein</topology>
    </subcellularLocation>
</comment>
<dbReference type="InterPro" id="IPR013784">
    <property type="entry name" value="Carb-bd-like_fold"/>
</dbReference>
<organism evidence="11 12">
    <name type="scientific">Lysobacter panacisoli</name>
    <dbReference type="NCBI Taxonomy" id="1255263"/>
    <lineage>
        <taxon>Bacteria</taxon>
        <taxon>Pseudomonadati</taxon>
        <taxon>Pseudomonadota</taxon>
        <taxon>Gammaproteobacteria</taxon>
        <taxon>Lysobacterales</taxon>
        <taxon>Lysobacteraceae</taxon>
        <taxon>Lysobacter</taxon>
    </lineage>
</organism>
<dbReference type="PANTHER" id="PTHR30069:SF46">
    <property type="entry name" value="OAR PROTEIN"/>
    <property type="match status" value="1"/>
</dbReference>
<protein>
    <submittedName>
        <fullName evidence="11">Carboxypeptidase regulatory-like domain-containing protein</fullName>
    </submittedName>
</protein>
<dbReference type="InterPro" id="IPR012910">
    <property type="entry name" value="Plug_dom"/>
</dbReference>
<dbReference type="SUPFAM" id="SSF56935">
    <property type="entry name" value="Porins"/>
    <property type="match status" value="1"/>
</dbReference>
<dbReference type="InterPro" id="IPR039426">
    <property type="entry name" value="TonB-dep_rcpt-like"/>
</dbReference>
<gene>
    <name evidence="11" type="ORF">GCM10025759_31500</name>
</gene>
<dbReference type="PROSITE" id="PS52016">
    <property type="entry name" value="TONB_DEPENDENT_REC_3"/>
    <property type="match status" value="1"/>
</dbReference>
<comment type="similarity">
    <text evidence="7">Belongs to the TonB-dependent receptor family.</text>
</comment>
<keyword evidence="12" id="KW-1185">Reference proteome</keyword>
<dbReference type="Gene3D" id="2.170.130.10">
    <property type="entry name" value="TonB-dependent receptor, plug domain"/>
    <property type="match status" value="1"/>
</dbReference>
<evidence type="ECO:0000313" key="11">
    <source>
        <dbReference type="EMBL" id="GAA5081329.1"/>
    </source>
</evidence>
<dbReference type="InterPro" id="IPR037066">
    <property type="entry name" value="Plug_dom_sf"/>
</dbReference>
<dbReference type="InterPro" id="IPR036942">
    <property type="entry name" value="Beta-barrel_TonB_sf"/>
</dbReference>
<dbReference type="RefSeq" id="WP_158987692.1">
    <property type="nucleotide sequence ID" value="NZ_BAABKY010000005.1"/>
</dbReference>
<evidence type="ECO:0000259" key="9">
    <source>
        <dbReference type="Pfam" id="PF07715"/>
    </source>
</evidence>
<dbReference type="Pfam" id="PF13620">
    <property type="entry name" value="CarboxypepD_reg"/>
    <property type="match status" value="1"/>
</dbReference>
<dbReference type="SUPFAM" id="SSF49452">
    <property type="entry name" value="Starch-binding domain-like"/>
    <property type="match status" value="1"/>
</dbReference>
<keyword evidence="5 7" id="KW-0472">Membrane</keyword>
<keyword evidence="8" id="KW-0732">Signal</keyword>
<dbReference type="Gene3D" id="2.40.170.20">
    <property type="entry name" value="TonB-dependent receptor, beta-barrel domain"/>
    <property type="match status" value="1"/>
</dbReference>
<feature type="domain" description="TonB-dependent receptor plug" evidence="9">
    <location>
        <begin position="132"/>
        <end position="230"/>
    </location>
</feature>
<dbReference type="Pfam" id="PF07715">
    <property type="entry name" value="Plug"/>
    <property type="match status" value="1"/>
</dbReference>
<evidence type="ECO:0000259" key="10">
    <source>
        <dbReference type="Pfam" id="PF25183"/>
    </source>
</evidence>
<evidence type="ECO:0000256" key="7">
    <source>
        <dbReference type="PROSITE-ProRule" id="PRU01360"/>
    </source>
</evidence>
<keyword evidence="2 7" id="KW-0813">Transport</keyword>
<feature type="chain" id="PRO_5045552567" evidence="8">
    <location>
        <begin position="29"/>
        <end position="1015"/>
    </location>
</feature>
<feature type="signal peptide" evidence="8">
    <location>
        <begin position="1"/>
        <end position="28"/>
    </location>
</feature>
<proteinExistence type="inferred from homology"/>
<dbReference type="Proteomes" id="UP001501083">
    <property type="component" value="Unassembled WGS sequence"/>
</dbReference>
<reference evidence="12" key="1">
    <citation type="journal article" date="2019" name="Int. J. Syst. Evol. Microbiol.">
        <title>The Global Catalogue of Microorganisms (GCM) 10K type strain sequencing project: providing services to taxonomists for standard genome sequencing and annotation.</title>
        <authorList>
            <consortium name="The Broad Institute Genomics Platform"/>
            <consortium name="The Broad Institute Genome Sequencing Center for Infectious Disease"/>
            <person name="Wu L."/>
            <person name="Ma J."/>
        </authorList>
    </citation>
    <scope>NUCLEOTIDE SEQUENCE [LARGE SCALE GENOMIC DNA]</scope>
    <source>
        <strain evidence="12">JCM 19212</strain>
    </source>
</reference>
<dbReference type="PANTHER" id="PTHR30069">
    <property type="entry name" value="TONB-DEPENDENT OUTER MEMBRANE RECEPTOR"/>
    <property type="match status" value="1"/>
</dbReference>
<accession>A0ABP9LR76</accession>
<evidence type="ECO:0000256" key="2">
    <source>
        <dbReference type="ARBA" id="ARBA00022448"/>
    </source>
</evidence>
<dbReference type="Pfam" id="PF25183">
    <property type="entry name" value="OMP_b-brl_4"/>
    <property type="match status" value="1"/>
</dbReference>
<keyword evidence="3 7" id="KW-1134">Transmembrane beta strand</keyword>
<dbReference type="Gene3D" id="2.60.40.1120">
    <property type="entry name" value="Carboxypeptidase-like, regulatory domain"/>
    <property type="match status" value="1"/>
</dbReference>
<evidence type="ECO:0000256" key="6">
    <source>
        <dbReference type="ARBA" id="ARBA00023237"/>
    </source>
</evidence>
<sequence>MSGKVLRKAALCLALGTCMASMAPLAMAQNVTGSVAGRASAGDQITVVNKATGLSRTATVDANGTYRLGQLPVGDYSLQVNRSGQAVGDAVAVNVSLGNTTTVNLGSSGSVVNLESVQVVGSRVVNRVDVSSTETATNITREELARLPVQQSIEAVVQLAPGVQAGNATFGGLTFSGSSVAENAVYINGLNVTDFYTRQGFSSVPFAFYREFQVKTGGYSVEFGRSTGGVVNTITRSGTNEVEGGVEITFEPAAMRSSADDQYHSDGTVHALASRDTQQFTKANVWGSGPLVRDRLFLFAMYEQRDTGERNTNDPGNTWTDSDTNDGFWGAKLDWNITDNHLLEVLAFSDKSDTEAAAYNYVFATGEIGAYQGDSFSTTGGDNWSLTYTGHMTENFVAKAMYGINNRSSFVRSALDEQCSRVTAGSSYSTIYNSMGRPVLGCHPTGNSVVNRDDEREASRLDFEWSLGDHLLRFGFDRELMTTEQSSRYPGPEGQTYTAITVVPGQEIWDTSGAFVPAGVTQAIDARRRLLGGTFETEANAFYIEDNWNVTPNLLLNLGVRWDSFDNRTAAGDSFIKIDDMIAPRGGFSWDMKGDGSTKLYGNLGRYYLPVTNNINVSFAGGLIDEHTYYALNGWSQQTNPVTGAAYLAPVLGPQIGPVDDRLNVGGGDLRQSVDRDIKAVYQDEFILGYQAMLDPAWSWGVNGTYRRMERALDDIRINHTPCGPTGSTLFPIGNPGENLTIWGDESIGCAAEGWITIDTSKDGYRKGGSGEVIGYYDPERTYKAVEFQIDRAWDEKWAFNASYLWSKSEGNFEGPVNSDLGYGDTGMVQHWDHPANNERYGYLFNDHRHQIKVRGSYALNEQWTFGANLQAQSGGPVTAFGVVWPNDSTAAGSFTNEFGSGGSGWICVDRCSGRDPVTGVAYTYADRVLEYTPRGAYGTLPWTWTLGANVTWKLPVETTDLQVRFTVFNLTNNQEKVNIHSRYEAAPGVYRPYFEEGTRWQSPRYAQLVVSWRF</sequence>
<dbReference type="EMBL" id="BAABKY010000005">
    <property type="protein sequence ID" value="GAA5081329.1"/>
    <property type="molecule type" value="Genomic_DNA"/>
</dbReference>
<keyword evidence="6 7" id="KW-0998">Cell outer membrane</keyword>
<feature type="domain" description="TonB-dependent transporter Oar-like beta-barrel" evidence="10">
    <location>
        <begin position="320"/>
        <end position="974"/>
    </location>
</feature>
<evidence type="ECO:0000256" key="8">
    <source>
        <dbReference type="SAM" id="SignalP"/>
    </source>
</evidence>
<evidence type="ECO:0000256" key="5">
    <source>
        <dbReference type="ARBA" id="ARBA00023136"/>
    </source>
</evidence>
<evidence type="ECO:0000256" key="4">
    <source>
        <dbReference type="ARBA" id="ARBA00022692"/>
    </source>
</evidence>
<evidence type="ECO:0000256" key="3">
    <source>
        <dbReference type="ARBA" id="ARBA00022452"/>
    </source>
</evidence>
<dbReference type="InterPro" id="IPR057601">
    <property type="entry name" value="Oar-like_b-barrel"/>
</dbReference>
<evidence type="ECO:0000313" key="12">
    <source>
        <dbReference type="Proteomes" id="UP001501083"/>
    </source>
</evidence>
<evidence type="ECO:0000256" key="1">
    <source>
        <dbReference type="ARBA" id="ARBA00004571"/>
    </source>
</evidence>
<keyword evidence="4 7" id="KW-0812">Transmembrane</keyword>
<name>A0ABP9LR76_9GAMM</name>
<comment type="caution">
    <text evidence="11">The sequence shown here is derived from an EMBL/GenBank/DDBJ whole genome shotgun (WGS) entry which is preliminary data.</text>
</comment>